<accession>A0A846N0H7</accession>
<gene>
    <name evidence="1" type="ORF">FHS83_001995</name>
</gene>
<keyword evidence="2" id="KW-1185">Reference proteome</keyword>
<dbReference type="EMBL" id="JAASRM010000001">
    <property type="protein sequence ID" value="NIK88677.1"/>
    <property type="molecule type" value="Genomic_DNA"/>
</dbReference>
<keyword evidence="1" id="KW-0966">Cell projection</keyword>
<name>A0A846N0H7_9PROT</name>
<reference evidence="1 2" key="1">
    <citation type="submission" date="2020-03" db="EMBL/GenBank/DDBJ databases">
        <title>Genomic Encyclopedia of Type Strains, Phase IV (KMG-IV): sequencing the most valuable type-strain genomes for metagenomic binning, comparative biology and taxonomic classification.</title>
        <authorList>
            <person name="Goeker M."/>
        </authorList>
    </citation>
    <scope>NUCLEOTIDE SEQUENCE [LARGE SCALE GENOMIC DNA]</scope>
    <source>
        <strain evidence="1 2">DSM 19867</strain>
    </source>
</reference>
<evidence type="ECO:0000313" key="2">
    <source>
        <dbReference type="Proteomes" id="UP000570514"/>
    </source>
</evidence>
<dbReference type="AlphaFoldDB" id="A0A846N0H7"/>
<sequence>MMIGALNTAVSGLRSASQRFENAAGNVVKAASPGTTDTSNAADQNTGDLATAIVDSNQSALSFKANAAVFKTADKMLGSLLDTFI</sequence>
<protein>
    <submittedName>
        <fullName evidence="1">Flagellar basal body rod protein FlgC</fullName>
    </submittedName>
</protein>
<comment type="caution">
    <text evidence="1">The sequence shown here is derived from an EMBL/GenBank/DDBJ whole genome shotgun (WGS) entry which is preliminary data.</text>
</comment>
<keyword evidence="1" id="KW-0282">Flagellum</keyword>
<proteinExistence type="predicted"/>
<dbReference type="RefSeq" id="WP_208414433.1">
    <property type="nucleotide sequence ID" value="NZ_BAAADC010000001.1"/>
</dbReference>
<dbReference type="Proteomes" id="UP000570514">
    <property type="component" value="Unassembled WGS sequence"/>
</dbReference>
<organism evidence="1 2">
    <name type="scientific">Rhizomicrobium palustre</name>
    <dbReference type="NCBI Taxonomy" id="189966"/>
    <lineage>
        <taxon>Bacteria</taxon>
        <taxon>Pseudomonadati</taxon>
        <taxon>Pseudomonadota</taxon>
        <taxon>Alphaproteobacteria</taxon>
        <taxon>Micropepsales</taxon>
        <taxon>Micropepsaceae</taxon>
        <taxon>Rhizomicrobium</taxon>
    </lineage>
</organism>
<evidence type="ECO:0000313" key="1">
    <source>
        <dbReference type="EMBL" id="NIK88677.1"/>
    </source>
</evidence>
<keyword evidence="1" id="KW-0969">Cilium</keyword>